<evidence type="ECO:0000256" key="5">
    <source>
        <dbReference type="ARBA" id="ARBA00023136"/>
    </source>
</evidence>
<evidence type="ECO:0000313" key="7">
    <source>
        <dbReference type="Proteomes" id="UP000502179"/>
    </source>
</evidence>
<name>A0A6G7PYF2_9BACT</name>
<dbReference type="RefSeq" id="WP_166032695.1">
    <property type="nucleotide sequence ID" value="NZ_CP048877.1"/>
</dbReference>
<dbReference type="Gene3D" id="1.10.10.10">
    <property type="entry name" value="Winged helix-like DNA-binding domain superfamily/Winged helix DNA-binding domain"/>
    <property type="match status" value="1"/>
</dbReference>
<dbReference type="AlphaFoldDB" id="A0A6G7PYF2"/>
<keyword evidence="4" id="KW-1133">Transmembrane helix</keyword>
<evidence type="ECO:0000256" key="4">
    <source>
        <dbReference type="ARBA" id="ARBA00022989"/>
    </source>
</evidence>
<evidence type="ECO:0000256" key="3">
    <source>
        <dbReference type="ARBA" id="ARBA00022692"/>
    </source>
</evidence>
<evidence type="ECO:0000256" key="1">
    <source>
        <dbReference type="ARBA" id="ARBA00004651"/>
    </source>
</evidence>
<keyword evidence="7" id="KW-1185">Reference proteome</keyword>
<gene>
    <name evidence="6" type="ORF">G4V39_09440</name>
</gene>
<dbReference type="PANTHER" id="PTHR30213:SF0">
    <property type="entry name" value="UPF0761 MEMBRANE PROTEIN YIHY"/>
    <property type="match status" value="1"/>
</dbReference>
<reference evidence="6 7" key="1">
    <citation type="submission" date="2020-02" db="EMBL/GenBank/DDBJ databases">
        <title>Genome analysis of Thermosulfuriphilus ammonigenes ST65T, an anaerobic thermophilic chemolithoautotrophic bacterium isolated from a deep-sea hydrothermal vent.</title>
        <authorList>
            <person name="Slobodkina G."/>
            <person name="Allioux M."/>
            <person name="Merkel A."/>
            <person name="Alain K."/>
            <person name="Jebbar M."/>
            <person name="Slobodkin A."/>
        </authorList>
    </citation>
    <scope>NUCLEOTIDE SEQUENCE [LARGE SCALE GENOMIC DNA]</scope>
    <source>
        <strain evidence="6 7">ST65</strain>
    </source>
</reference>
<evidence type="ECO:0000256" key="2">
    <source>
        <dbReference type="ARBA" id="ARBA00022475"/>
    </source>
</evidence>
<dbReference type="NCBIfam" id="TIGR00765">
    <property type="entry name" value="yihY_not_rbn"/>
    <property type="match status" value="1"/>
</dbReference>
<accession>A0A6G7PYF2</accession>
<comment type="subcellular location">
    <subcellularLocation>
        <location evidence="1">Cell membrane</location>
        <topology evidence="1">Multi-pass membrane protein</topology>
    </subcellularLocation>
</comment>
<organism evidence="6 7">
    <name type="scientific">Thermosulfuriphilus ammonigenes</name>
    <dbReference type="NCBI Taxonomy" id="1936021"/>
    <lineage>
        <taxon>Bacteria</taxon>
        <taxon>Pseudomonadati</taxon>
        <taxon>Thermodesulfobacteriota</taxon>
        <taxon>Thermodesulfobacteria</taxon>
        <taxon>Thermodesulfobacteriales</taxon>
        <taxon>Thermodesulfobacteriaceae</taxon>
        <taxon>Thermosulfuriphilus</taxon>
    </lineage>
</organism>
<proteinExistence type="predicted"/>
<dbReference type="PANTHER" id="PTHR30213">
    <property type="entry name" value="INNER MEMBRANE PROTEIN YHJD"/>
    <property type="match status" value="1"/>
</dbReference>
<keyword evidence="3" id="KW-0812">Transmembrane</keyword>
<dbReference type="InterPro" id="IPR036388">
    <property type="entry name" value="WH-like_DNA-bd_sf"/>
</dbReference>
<dbReference type="EMBL" id="CP048877">
    <property type="protein sequence ID" value="QIJ72478.1"/>
    <property type="molecule type" value="Genomic_DNA"/>
</dbReference>
<dbReference type="Pfam" id="PF03631">
    <property type="entry name" value="Virul_fac_BrkB"/>
    <property type="match status" value="1"/>
</dbReference>
<dbReference type="InterPro" id="IPR017039">
    <property type="entry name" value="Virul_fac_BrkB"/>
</dbReference>
<keyword evidence="2" id="KW-1003">Cell membrane</keyword>
<dbReference type="KEGG" id="tav:G4V39_09440"/>
<evidence type="ECO:0000313" key="6">
    <source>
        <dbReference type="EMBL" id="QIJ72478.1"/>
    </source>
</evidence>
<dbReference type="GO" id="GO:0005886">
    <property type="term" value="C:plasma membrane"/>
    <property type="evidence" value="ECO:0007669"/>
    <property type="project" value="UniProtKB-SubCell"/>
</dbReference>
<dbReference type="Proteomes" id="UP000502179">
    <property type="component" value="Chromosome"/>
</dbReference>
<keyword evidence="5" id="KW-0472">Membrane</keyword>
<protein>
    <submittedName>
        <fullName evidence="6">YihY family inner membrane protein</fullName>
    </submittedName>
</protein>
<sequence length="417" mass="46922">MAFLKFIRLVVKKFLADRCLISAQALTYMTMFSLIPVLAIGLAIVKLFGGFSQIEDLIYQYISEILNPGALERVSSVIKDLTIKAQNAPLGSASMIILAIMAFFFLTELEDILNFIWRTEERRPLFTRIVIYWTGFTLGPLLIAVPLLVMVYFIHFWVSKGLVYSTALKVIPYVSMFILLWGIFYYLPAIRVRPGAAALGALVGDILWQAAAWGYALYTAKVVTYSKLYGSLSVIPLFMLWLFVSWAVILFGAEVAYVFQYRRRLFYAEGLKEEPDSLELCALLVGVSAAEPFVLGRPGPTVAEIVEAYGLPVALVEKVVSRLMRAGFLIKEATEERLLPACDPEKIRIKDLLAAVTALPNFEALPPPEGQRTAQVLNLWQKMRENPWGEMRLKDLVHRITQAKGDDHEKESKDLPV</sequence>